<proteinExistence type="predicted"/>
<protein>
    <submittedName>
        <fullName evidence="1">DUF4065 domain-containing protein</fullName>
    </submittedName>
</protein>
<name>A0AC61RJV9_9BACT</name>
<organism evidence="1 2">
    <name type="scientific">Lepagella muris</name>
    <dbReference type="NCBI Taxonomy" id="3032870"/>
    <lineage>
        <taxon>Bacteria</taxon>
        <taxon>Pseudomonadati</taxon>
        <taxon>Bacteroidota</taxon>
        <taxon>Bacteroidia</taxon>
        <taxon>Bacteroidales</taxon>
        <taxon>Muribaculaceae</taxon>
        <taxon>Lepagella</taxon>
    </lineage>
</organism>
<reference evidence="1" key="1">
    <citation type="submission" date="2019-04" db="EMBL/GenBank/DDBJ databases">
        <title>Microbes associate with the intestines of laboratory mice.</title>
        <authorList>
            <person name="Navarre W."/>
            <person name="Wong E."/>
            <person name="Huang K."/>
            <person name="Tropini C."/>
            <person name="Ng K."/>
            <person name="Yu B."/>
        </authorList>
    </citation>
    <scope>NUCLEOTIDE SEQUENCE</scope>
    <source>
        <strain evidence="1">NM04_E33</strain>
    </source>
</reference>
<dbReference type="Proteomes" id="UP000306319">
    <property type="component" value="Unassembled WGS sequence"/>
</dbReference>
<dbReference type="EMBL" id="SRYB01000003">
    <property type="protein sequence ID" value="TGY80276.1"/>
    <property type="molecule type" value="Genomic_DNA"/>
</dbReference>
<evidence type="ECO:0000313" key="2">
    <source>
        <dbReference type="Proteomes" id="UP000306319"/>
    </source>
</evidence>
<accession>A0AC61RJV9</accession>
<evidence type="ECO:0000313" key="1">
    <source>
        <dbReference type="EMBL" id="TGY80276.1"/>
    </source>
</evidence>
<sequence>MENNGLSQGERFFQEIRTATFRKEEYQYIHTGIIDETGDTWTTTELDEANVFQVYNQYRTRHGIPFPDEIAGLRKHYGLSSAKMSQILGFGINQYRMYEDGEVPSISNARTIIAAKEKVIFMAFVEASKADLTESEYIRIKNKVESADGDFVLHGRPSELTGYRSLSYVKIESIVQKIVQSMGATFVTKMNKLMFYIDFISYKRHGYGITGLSYRALQFGPVPVDWAKIYSSLPCVEMEEFVYTSGQSGIQLKSSADCKENDLDDRESSIVEYVCGLFKDMNAGEISKISHSEKAWLDNQASHAEISYQNAFSLNF</sequence>
<comment type="caution">
    <text evidence="1">The sequence shown here is derived from an EMBL/GenBank/DDBJ whole genome shotgun (WGS) entry which is preliminary data.</text>
</comment>
<gene>
    <name evidence="1" type="ORF">E5331_03295</name>
</gene>
<keyword evidence="2" id="KW-1185">Reference proteome</keyword>